<proteinExistence type="predicted"/>
<feature type="domain" description="Major facilitator superfamily (MFS) profile" evidence="9">
    <location>
        <begin position="37"/>
        <end position="431"/>
    </location>
</feature>
<keyword evidence="11" id="KW-1185">Reference proteome</keyword>
<feature type="transmembrane region" description="Helical" evidence="8">
    <location>
        <begin position="187"/>
        <end position="212"/>
    </location>
</feature>
<evidence type="ECO:0000256" key="4">
    <source>
        <dbReference type="ARBA" id="ARBA00022692"/>
    </source>
</evidence>
<evidence type="ECO:0000313" key="11">
    <source>
        <dbReference type="Proteomes" id="UP001596203"/>
    </source>
</evidence>
<evidence type="ECO:0000256" key="6">
    <source>
        <dbReference type="ARBA" id="ARBA00023136"/>
    </source>
</evidence>
<keyword evidence="4 8" id="KW-0812">Transmembrane</keyword>
<keyword evidence="2" id="KW-0813">Transport</keyword>
<feature type="transmembrane region" description="Helical" evidence="8">
    <location>
        <begin position="286"/>
        <end position="305"/>
    </location>
</feature>
<comment type="caution">
    <text evidence="10">The sequence shown here is derived from an EMBL/GenBank/DDBJ whole genome shotgun (WGS) entry which is preliminary data.</text>
</comment>
<feature type="transmembrane region" description="Helical" evidence="8">
    <location>
        <begin position="317"/>
        <end position="334"/>
    </location>
</feature>
<dbReference type="Gene3D" id="1.20.1250.20">
    <property type="entry name" value="MFS general substrate transporter like domains"/>
    <property type="match status" value="1"/>
</dbReference>
<dbReference type="InterPro" id="IPR020846">
    <property type="entry name" value="MFS_dom"/>
</dbReference>
<feature type="transmembrane region" description="Helical" evidence="8">
    <location>
        <begin position="71"/>
        <end position="91"/>
    </location>
</feature>
<dbReference type="SUPFAM" id="SSF103473">
    <property type="entry name" value="MFS general substrate transporter"/>
    <property type="match status" value="1"/>
</dbReference>
<dbReference type="PANTHER" id="PTHR23513:SF6">
    <property type="entry name" value="MAJOR FACILITATOR SUPERFAMILY ASSOCIATED DOMAIN-CONTAINING PROTEIN"/>
    <property type="match status" value="1"/>
</dbReference>
<feature type="transmembrane region" description="Helical" evidence="8">
    <location>
        <begin position="340"/>
        <end position="361"/>
    </location>
</feature>
<feature type="compositionally biased region" description="Polar residues" evidence="7">
    <location>
        <begin position="1"/>
        <end position="14"/>
    </location>
</feature>
<sequence>MTTAATPNQSTPDESTPDRPTPDRATPDRPVPRLGREFGKLWSASAISNIGDGVTAVAGPLLVASLTDDPALIAGAAFVGQLPWLLFSLPGGALVDRLDRRRVMVAVDLGRAVALGTLAGLALADVVTVPTVYVAFFLLGVGETMADTAAVSVLPTVVPEQRLEQAYGWLQATFVVGNQFIAKPFGAYLFVVAVAWPFGLNAVTFVLAALLLTTLRWRPAPTEQPTGGRRAGRSLGAEIVVGLRAMWESAVLRMLAVCLCLMNVVFCAAFAVFVLYCRERLGLDEIGFGVLLTSSAVGGLLGAWLSPRLRRRFGTPALLRAGLVVEIATHAVLAATREPWLAAAIMALFGVHTMVWGALVMSLRARLVPDELRGRVNSVYSLLDLGGAAVGTLLGGILAAGTDSLTVPFWAAAAGTTLLLLAFWRRLGATGRFDPGPAAATSRPAPAS</sequence>
<organism evidence="10 11">
    <name type="scientific">Plantactinospora solaniradicis</name>
    <dbReference type="NCBI Taxonomy" id="1723736"/>
    <lineage>
        <taxon>Bacteria</taxon>
        <taxon>Bacillati</taxon>
        <taxon>Actinomycetota</taxon>
        <taxon>Actinomycetes</taxon>
        <taxon>Micromonosporales</taxon>
        <taxon>Micromonosporaceae</taxon>
        <taxon>Plantactinospora</taxon>
    </lineage>
</organism>
<dbReference type="PANTHER" id="PTHR23513">
    <property type="entry name" value="INTEGRAL MEMBRANE EFFLUX PROTEIN-RELATED"/>
    <property type="match status" value="1"/>
</dbReference>
<feature type="transmembrane region" description="Helical" evidence="8">
    <location>
        <begin position="382"/>
        <end position="401"/>
    </location>
</feature>
<feature type="transmembrane region" description="Helical" evidence="8">
    <location>
        <begin position="112"/>
        <end position="139"/>
    </location>
</feature>
<protein>
    <submittedName>
        <fullName evidence="10">MFS transporter</fullName>
    </submittedName>
</protein>
<gene>
    <name evidence="10" type="ORF">ACFP2T_12060</name>
</gene>
<keyword evidence="5 8" id="KW-1133">Transmembrane helix</keyword>
<name>A0ABW1K584_9ACTN</name>
<feature type="transmembrane region" description="Helical" evidence="8">
    <location>
        <begin position="254"/>
        <end position="274"/>
    </location>
</feature>
<feature type="region of interest" description="Disordered" evidence="7">
    <location>
        <begin position="1"/>
        <end position="33"/>
    </location>
</feature>
<evidence type="ECO:0000256" key="8">
    <source>
        <dbReference type="SAM" id="Phobius"/>
    </source>
</evidence>
<dbReference type="RefSeq" id="WP_377420766.1">
    <property type="nucleotide sequence ID" value="NZ_JBHSPR010000008.1"/>
</dbReference>
<feature type="transmembrane region" description="Helical" evidence="8">
    <location>
        <begin position="407"/>
        <end position="424"/>
    </location>
</feature>
<evidence type="ECO:0000313" key="10">
    <source>
        <dbReference type="EMBL" id="MFC6016937.1"/>
    </source>
</evidence>
<dbReference type="Pfam" id="PF05977">
    <property type="entry name" value="MFS_3"/>
    <property type="match status" value="1"/>
</dbReference>
<reference evidence="11" key="1">
    <citation type="journal article" date="2019" name="Int. J. Syst. Evol. Microbiol.">
        <title>The Global Catalogue of Microorganisms (GCM) 10K type strain sequencing project: providing services to taxonomists for standard genome sequencing and annotation.</title>
        <authorList>
            <consortium name="The Broad Institute Genomics Platform"/>
            <consortium name="The Broad Institute Genome Sequencing Center for Infectious Disease"/>
            <person name="Wu L."/>
            <person name="Ma J."/>
        </authorList>
    </citation>
    <scope>NUCLEOTIDE SEQUENCE [LARGE SCALE GENOMIC DNA]</scope>
    <source>
        <strain evidence="11">ZS-35-S2</strain>
    </source>
</reference>
<dbReference type="InterPro" id="IPR036259">
    <property type="entry name" value="MFS_trans_sf"/>
</dbReference>
<accession>A0ABW1K584</accession>
<evidence type="ECO:0000259" key="9">
    <source>
        <dbReference type="PROSITE" id="PS50850"/>
    </source>
</evidence>
<dbReference type="CDD" id="cd06173">
    <property type="entry name" value="MFS_MefA_like"/>
    <property type="match status" value="1"/>
</dbReference>
<keyword evidence="3" id="KW-1003">Cell membrane</keyword>
<evidence type="ECO:0000256" key="3">
    <source>
        <dbReference type="ARBA" id="ARBA00022475"/>
    </source>
</evidence>
<dbReference type="Proteomes" id="UP001596203">
    <property type="component" value="Unassembled WGS sequence"/>
</dbReference>
<dbReference type="EMBL" id="JBHSPR010000008">
    <property type="protein sequence ID" value="MFC6016937.1"/>
    <property type="molecule type" value="Genomic_DNA"/>
</dbReference>
<dbReference type="PROSITE" id="PS50850">
    <property type="entry name" value="MFS"/>
    <property type="match status" value="1"/>
</dbReference>
<evidence type="ECO:0000256" key="5">
    <source>
        <dbReference type="ARBA" id="ARBA00022989"/>
    </source>
</evidence>
<dbReference type="InterPro" id="IPR010290">
    <property type="entry name" value="TM_effector"/>
</dbReference>
<comment type="subcellular location">
    <subcellularLocation>
        <location evidence="1">Cell membrane</location>
        <topology evidence="1">Multi-pass membrane protein</topology>
    </subcellularLocation>
</comment>
<evidence type="ECO:0000256" key="2">
    <source>
        <dbReference type="ARBA" id="ARBA00022448"/>
    </source>
</evidence>
<evidence type="ECO:0000256" key="1">
    <source>
        <dbReference type="ARBA" id="ARBA00004651"/>
    </source>
</evidence>
<keyword evidence="6 8" id="KW-0472">Membrane</keyword>
<feature type="compositionally biased region" description="Basic and acidic residues" evidence="7">
    <location>
        <begin position="16"/>
        <end position="33"/>
    </location>
</feature>
<evidence type="ECO:0000256" key="7">
    <source>
        <dbReference type="SAM" id="MobiDB-lite"/>
    </source>
</evidence>